<reference evidence="10 13" key="2">
    <citation type="submission" date="2018-08" db="EMBL/GenBank/DDBJ databases">
        <title>A genome reference for cultivated species of the human gut microbiota.</title>
        <authorList>
            <person name="Zou Y."/>
            <person name="Xue W."/>
            <person name="Luo G."/>
        </authorList>
    </citation>
    <scope>NUCLEOTIDE SEQUENCE [LARGE SCALE GENOMIC DNA]</scope>
    <source>
        <strain evidence="10 13">TF08-11</strain>
    </source>
</reference>
<reference evidence="9" key="3">
    <citation type="submission" date="2023-01" db="EMBL/GenBank/DDBJ databases">
        <title>Human gut microbiome strain richness.</title>
        <authorList>
            <person name="Chen-Liaw A."/>
        </authorList>
    </citation>
    <scope>NUCLEOTIDE SEQUENCE</scope>
    <source>
        <strain evidence="9">D8_m1001271B151109d0_201107</strain>
    </source>
</reference>
<dbReference type="Gene3D" id="3.30.700.10">
    <property type="entry name" value="Glycoprotein, Type 4 Pilin"/>
    <property type="match status" value="1"/>
</dbReference>
<keyword evidence="11" id="KW-0238">DNA-binding</keyword>
<keyword evidence="2" id="KW-1003">Cell membrane</keyword>
<dbReference type="GO" id="GO:0015628">
    <property type="term" value="P:protein secretion by the type II secretion system"/>
    <property type="evidence" value="ECO:0007669"/>
    <property type="project" value="InterPro"/>
</dbReference>
<dbReference type="Proteomes" id="UP000255523">
    <property type="component" value="Unassembled WGS sequence"/>
</dbReference>
<dbReference type="NCBIfam" id="TIGR02532">
    <property type="entry name" value="IV_pilin_GFxxxE"/>
    <property type="match status" value="1"/>
</dbReference>
<dbReference type="Proteomes" id="UP000260721">
    <property type="component" value="Unassembled WGS sequence"/>
</dbReference>
<organism evidence="11 12">
    <name type="scientific">Faecalicoccus pleomorphus</name>
    <dbReference type="NCBI Taxonomy" id="1323"/>
    <lineage>
        <taxon>Bacteria</taxon>
        <taxon>Bacillati</taxon>
        <taxon>Bacillota</taxon>
        <taxon>Erysipelotrichia</taxon>
        <taxon>Erysipelotrichales</taxon>
        <taxon>Erysipelotrichaceae</taxon>
        <taxon>Faecalicoccus</taxon>
    </lineage>
</organism>
<dbReference type="STRING" id="1123313.GCA_000420345_01016"/>
<keyword evidence="4 8" id="KW-0812">Transmembrane</keyword>
<dbReference type="InterPro" id="IPR012902">
    <property type="entry name" value="N_methyl_site"/>
</dbReference>
<protein>
    <submittedName>
        <fullName evidence="9">Competence type IV pilus major pilin ComGC</fullName>
    </submittedName>
    <submittedName>
        <fullName evidence="11">Exogenous DNA-binding protein ComGC</fullName>
    </submittedName>
    <submittedName>
        <fullName evidence="10">Prepilin-type N-terminal cleavage/methylation domain-containing protein</fullName>
    </submittedName>
</protein>
<dbReference type="PRINTS" id="PR00813">
    <property type="entry name" value="BCTERIALGSPG"/>
</dbReference>
<dbReference type="InterPro" id="IPR000983">
    <property type="entry name" value="Bac_GSPG_pilin"/>
</dbReference>
<dbReference type="PIRSF" id="PIRSF029928">
    <property type="entry name" value="Late_competence_ComGC"/>
    <property type="match status" value="1"/>
</dbReference>
<proteinExistence type="inferred from homology"/>
<dbReference type="GO" id="GO:0030420">
    <property type="term" value="P:establishment of competence for transformation"/>
    <property type="evidence" value="ECO:0007669"/>
    <property type="project" value="InterPro"/>
</dbReference>
<dbReference type="NCBIfam" id="NF040999">
    <property type="entry name" value="pilin_ComGC"/>
    <property type="match status" value="1"/>
</dbReference>
<reference evidence="11 12" key="1">
    <citation type="submission" date="2018-06" db="EMBL/GenBank/DDBJ databases">
        <authorList>
            <consortium name="Pathogen Informatics"/>
            <person name="Doyle S."/>
        </authorList>
    </citation>
    <scope>NUCLEOTIDE SEQUENCE [LARGE SCALE GENOMIC DNA]</scope>
    <source>
        <strain evidence="11 12">NCTC11087</strain>
    </source>
</reference>
<evidence type="ECO:0000313" key="10">
    <source>
        <dbReference type="EMBL" id="RGD73665.1"/>
    </source>
</evidence>
<evidence type="ECO:0000256" key="5">
    <source>
        <dbReference type="ARBA" id="ARBA00022989"/>
    </source>
</evidence>
<dbReference type="EMBL" id="QUSK01000028">
    <property type="protein sequence ID" value="RGD73665.1"/>
    <property type="molecule type" value="Genomic_DNA"/>
</dbReference>
<evidence type="ECO:0000313" key="9">
    <source>
        <dbReference type="EMBL" id="MDB7983308.1"/>
    </source>
</evidence>
<name>A0A380LKP6_9FIRM</name>
<dbReference type="GeneID" id="77461698"/>
<dbReference type="AlphaFoldDB" id="A0A380LKP6"/>
<comment type="similarity">
    <text evidence="7">Belongs to the ComGC family.</text>
</comment>
<dbReference type="Pfam" id="PF07963">
    <property type="entry name" value="N_methyl"/>
    <property type="match status" value="1"/>
</dbReference>
<dbReference type="GO" id="GO:0005886">
    <property type="term" value="C:plasma membrane"/>
    <property type="evidence" value="ECO:0007669"/>
    <property type="project" value="UniProtKB-SubCell"/>
</dbReference>
<dbReference type="InterPro" id="IPR016940">
    <property type="entry name" value="ComGC"/>
</dbReference>
<dbReference type="RefSeq" id="WP_022789874.1">
    <property type="nucleotide sequence ID" value="NZ_CALCIP010000033.1"/>
</dbReference>
<keyword evidence="3" id="KW-0488">Methylation</keyword>
<keyword evidence="6 8" id="KW-0472">Membrane</keyword>
<accession>A0A380LKP6</accession>
<evidence type="ECO:0000313" key="12">
    <source>
        <dbReference type="Proteomes" id="UP000255523"/>
    </source>
</evidence>
<evidence type="ECO:0000313" key="11">
    <source>
        <dbReference type="EMBL" id="SUO03843.1"/>
    </source>
</evidence>
<evidence type="ECO:0000256" key="1">
    <source>
        <dbReference type="ARBA" id="ARBA00004162"/>
    </source>
</evidence>
<evidence type="ECO:0000256" key="3">
    <source>
        <dbReference type="ARBA" id="ARBA00022481"/>
    </source>
</evidence>
<dbReference type="EMBL" id="UHFX01000003">
    <property type="protein sequence ID" value="SUO03843.1"/>
    <property type="molecule type" value="Genomic_DNA"/>
</dbReference>
<evidence type="ECO:0000256" key="6">
    <source>
        <dbReference type="ARBA" id="ARBA00023136"/>
    </source>
</evidence>
<dbReference type="Proteomes" id="UP001212981">
    <property type="component" value="Unassembled WGS sequence"/>
</dbReference>
<evidence type="ECO:0000256" key="8">
    <source>
        <dbReference type="SAM" id="Phobius"/>
    </source>
</evidence>
<dbReference type="GO" id="GO:0015627">
    <property type="term" value="C:type II protein secretion system complex"/>
    <property type="evidence" value="ECO:0007669"/>
    <property type="project" value="InterPro"/>
</dbReference>
<gene>
    <name evidence="11" type="primary">comGC</name>
    <name evidence="10" type="ORF">DXC78_10780</name>
    <name evidence="11" type="ORF">NCTC11087_00721</name>
    <name evidence="9" type="ORF">PND82_10845</name>
</gene>
<evidence type="ECO:0000313" key="13">
    <source>
        <dbReference type="Proteomes" id="UP000260721"/>
    </source>
</evidence>
<dbReference type="GO" id="GO:0003677">
    <property type="term" value="F:DNA binding"/>
    <property type="evidence" value="ECO:0007669"/>
    <property type="project" value="UniProtKB-KW"/>
</dbReference>
<evidence type="ECO:0000256" key="7">
    <source>
        <dbReference type="ARBA" id="ARBA00043982"/>
    </source>
</evidence>
<evidence type="ECO:0000256" key="4">
    <source>
        <dbReference type="ARBA" id="ARBA00022692"/>
    </source>
</evidence>
<evidence type="ECO:0000256" key="2">
    <source>
        <dbReference type="ARBA" id="ARBA00022475"/>
    </source>
</evidence>
<dbReference type="EMBL" id="JAQLXO010000029">
    <property type="protein sequence ID" value="MDB7983308.1"/>
    <property type="molecule type" value="Genomic_DNA"/>
</dbReference>
<keyword evidence="5 8" id="KW-1133">Transmembrane helix</keyword>
<sequence length="98" mass="11003">MKTKNAFTLLEMMIVLLIITIILLITLPNITQKETIIREKGCKSLLSVIDSQILLYQIEKDEVPSIQDLINDGYLKEEQAKCPNGKSVEIINGQATSQ</sequence>
<keyword evidence="12" id="KW-1185">Reference proteome</keyword>
<feature type="transmembrane region" description="Helical" evidence="8">
    <location>
        <begin position="6"/>
        <end position="30"/>
    </location>
</feature>
<comment type="subcellular location">
    <subcellularLocation>
        <location evidence="1">Cell membrane</location>
        <topology evidence="1">Single-pass membrane protein</topology>
    </subcellularLocation>
</comment>
<dbReference type="OrthoDB" id="1798043at2"/>
<dbReference type="SUPFAM" id="SSF54523">
    <property type="entry name" value="Pili subunits"/>
    <property type="match status" value="1"/>
</dbReference>
<dbReference type="InterPro" id="IPR045584">
    <property type="entry name" value="Pilin-like"/>
</dbReference>